<protein>
    <submittedName>
        <fullName evidence="2">Uncharacterized protein</fullName>
    </submittedName>
</protein>
<accession>A0A9P6JDH8</accession>
<feature type="region of interest" description="Disordered" evidence="1">
    <location>
        <begin position="43"/>
        <end position="127"/>
    </location>
</feature>
<evidence type="ECO:0000313" key="2">
    <source>
        <dbReference type="EMBL" id="KAF9967490.1"/>
    </source>
</evidence>
<feature type="compositionally biased region" description="Basic and acidic residues" evidence="1">
    <location>
        <begin position="43"/>
        <end position="71"/>
    </location>
</feature>
<evidence type="ECO:0000313" key="3">
    <source>
        <dbReference type="Proteomes" id="UP000738359"/>
    </source>
</evidence>
<feature type="compositionally biased region" description="Basic and acidic residues" evidence="1">
    <location>
        <begin position="156"/>
        <end position="175"/>
    </location>
</feature>
<comment type="caution">
    <text evidence="2">The sequence shown here is derived from an EMBL/GenBank/DDBJ whole genome shotgun (WGS) entry which is preliminary data.</text>
</comment>
<dbReference type="EMBL" id="JAAAHY010000075">
    <property type="protein sequence ID" value="KAF9967490.1"/>
    <property type="molecule type" value="Genomic_DNA"/>
</dbReference>
<proteinExistence type="predicted"/>
<dbReference type="OrthoDB" id="2430625at2759"/>
<feature type="compositionally biased region" description="Low complexity" evidence="1">
    <location>
        <begin position="176"/>
        <end position="187"/>
    </location>
</feature>
<gene>
    <name evidence="2" type="ORF">BGZ70_009329</name>
</gene>
<name>A0A9P6JDH8_MORAP</name>
<feature type="compositionally biased region" description="Basic and acidic residues" evidence="1">
    <location>
        <begin position="109"/>
        <end position="118"/>
    </location>
</feature>
<sequence>MNHDSLKDKSISAGNQKAAPIKTTMTQEERLHQFQRAMIRKDKIEQQEQDAHLERLARDRVENRKRFEAHKQNVQQKSTQRESHGVDVHHHKGTARHSTQPRSLNVPPEKSKDKRKSMMDTTTKKLRSVFRVTKDDLMGLVKQGYESADLEIEAYYRERGSMRKSSDTSRRRESSADSLDVSSSSNRRYSKMK</sequence>
<feature type="compositionally biased region" description="Basic and acidic residues" evidence="1">
    <location>
        <begin position="79"/>
        <end position="88"/>
    </location>
</feature>
<dbReference type="AlphaFoldDB" id="A0A9P6JDH8"/>
<feature type="region of interest" description="Disordered" evidence="1">
    <location>
        <begin position="1"/>
        <end position="26"/>
    </location>
</feature>
<keyword evidence="3" id="KW-1185">Reference proteome</keyword>
<feature type="compositionally biased region" description="Basic and acidic residues" evidence="1">
    <location>
        <begin position="1"/>
        <end position="10"/>
    </location>
</feature>
<reference evidence="2" key="1">
    <citation type="journal article" date="2020" name="Fungal Divers.">
        <title>Resolving the Mortierellaceae phylogeny through synthesis of multi-gene phylogenetics and phylogenomics.</title>
        <authorList>
            <person name="Vandepol N."/>
            <person name="Liber J."/>
            <person name="Desiro A."/>
            <person name="Na H."/>
            <person name="Kennedy M."/>
            <person name="Barry K."/>
            <person name="Grigoriev I.V."/>
            <person name="Miller A.N."/>
            <person name="O'Donnell K."/>
            <person name="Stajich J.E."/>
            <person name="Bonito G."/>
        </authorList>
    </citation>
    <scope>NUCLEOTIDE SEQUENCE</scope>
    <source>
        <strain evidence="2">CK1249</strain>
    </source>
</reference>
<feature type="region of interest" description="Disordered" evidence="1">
    <location>
        <begin position="156"/>
        <end position="193"/>
    </location>
</feature>
<dbReference type="Proteomes" id="UP000738359">
    <property type="component" value="Unassembled WGS sequence"/>
</dbReference>
<organism evidence="2 3">
    <name type="scientific">Mortierella alpina</name>
    <name type="common">Oleaginous fungus</name>
    <name type="synonym">Mortierella renispora</name>
    <dbReference type="NCBI Taxonomy" id="64518"/>
    <lineage>
        <taxon>Eukaryota</taxon>
        <taxon>Fungi</taxon>
        <taxon>Fungi incertae sedis</taxon>
        <taxon>Mucoromycota</taxon>
        <taxon>Mortierellomycotina</taxon>
        <taxon>Mortierellomycetes</taxon>
        <taxon>Mortierellales</taxon>
        <taxon>Mortierellaceae</taxon>
        <taxon>Mortierella</taxon>
    </lineage>
</organism>
<evidence type="ECO:0000256" key="1">
    <source>
        <dbReference type="SAM" id="MobiDB-lite"/>
    </source>
</evidence>